<dbReference type="Gene3D" id="3.10.180.10">
    <property type="entry name" value="2,3-Dihydroxybiphenyl 1,2-Dioxygenase, domain 1"/>
    <property type="match status" value="1"/>
</dbReference>
<organism evidence="2 3">
    <name type="scientific">Marinimicrococcus flavescens</name>
    <dbReference type="NCBI Taxonomy" id="3031815"/>
    <lineage>
        <taxon>Bacteria</taxon>
        <taxon>Pseudomonadati</taxon>
        <taxon>Pseudomonadota</taxon>
        <taxon>Alphaproteobacteria</taxon>
        <taxon>Geminicoccales</taxon>
        <taxon>Geminicoccaceae</taxon>
        <taxon>Marinimicrococcus</taxon>
    </lineage>
</organism>
<protein>
    <submittedName>
        <fullName evidence="2">VOC family protein</fullName>
    </submittedName>
</protein>
<dbReference type="AlphaFoldDB" id="A0AAP3XT53"/>
<keyword evidence="3" id="KW-1185">Reference proteome</keyword>
<dbReference type="Proteomes" id="UP001301140">
    <property type="component" value="Unassembled WGS sequence"/>
</dbReference>
<proteinExistence type="predicted"/>
<evidence type="ECO:0000259" key="1">
    <source>
        <dbReference type="PROSITE" id="PS51819"/>
    </source>
</evidence>
<dbReference type="Pfam" id="PF00903">
    <property type="entry name" value="Glyoxalase"/>
    <property type="match status" value="1"/>
</dbReference>
<feature type="domain" description="VOC" evidence="1">
    <location>
        <begin position="7"/>
        <end position="123"/>
    </location>
</feature>
<reference evidence="2 3" key="1">
    <citation type="submission" date="2023-03" db="EMBL/GenBank/DDBJ databases">
        <title>YIM 152171 draft genome.</title>
        <authorList>
            <person name="Yang Z."/>
        </authorList>
    </citation>
    <scope>NUCLEOTIDE SEQUENCE [LARGE SCALE GENOMIC DNA]</scope>
    <source>
        <strain evidence="2 3">YIM 152171</strain>
    </source>
</reference>
<gene>
    <name evidence="2" type="ORF">PZ740_14120</name>
</gene>
<accession>A0AAP3XT53</accession>
<dbReference type="InterPro" id="IPR004360">
    <property type="entry name" value="Glyas_Fos-R_dOase_dom"/>
</dbReference>
<dbReference type="RefSeq" id="WP_327789944.1">
    <property type="nucleotide sequence ID" value="NZ_JARGEQ010000135.1"/>
</dbReference>
<evidence type="ECO:0000313" key="3">
    <source>
        <dbReference type="Proteomes" id="UP001301140"/>
    </source>
</evidence>
<comment type="caution">
    <text evidence="2">The sequence shown here is derived from an EMBL/GenBank/DDBJ whole genome shotgun (WGS) entry which is preliminary data.</text>
</comment>
<dbReference type="PROSITE" id="PS51819">
    <property type="entry name" value="VOC"/>
    <property type="match status" value="1"/>
</dbReference>
<name>A0AAP3XT53_9PROT</name>
<evidence type="ECO:0000313" key="2">
    <source>
        <dbReference type="EMBL" id="MDF1587520.1"/>
    </source>
</evidence>
<sequence length="124" mass="13577">MPSLRFRQGPVASLLSSDLPGTIAFYRDLLGFELTAWDPDPDLPSWIQLRNGAVVLQFFADPAAGEPSLTGTLHLYPEDGVVSAAEALRGRVMFAAEPEMMPYGLLEFALLDPNGYRLAFSEEC</sequence>
<dbReference type="EMBL" id="JARGEQ010000135">
    <property type="protein sequence ID" value="MDF1587520.1"/>
    <property type="molecule type" value="Genomic_DNA"/>
</dbReference>
<dbReference type="InterPro" id="IPR037523">
    <property type="entry name" value="VOC_core"/>
</dbReference>
<dbReference type="SUPFAM" id="SSF54593">
    <property type="entry name" value="Glyoxalase/Bleomycin resistance protein/Dihydroxybiphenyl dioxygenase"/>
    <property type="match status" value="1"/>
</dbReference>
<dbReference type="InterPro" id="IPR029068">
    <property type="entry name" value="Glyas_Bleomycin-R_OHBP_Dase"/>
</dbReference>